<sequence length="79" mass="8897">MYGPDFDPTHLFYADGRLKCLIEYFCTHDCEQLPDGSWRVQGILYEGETLELSARDEGGRTRIGVGPMFLTRHADAVAS</sequence>
<dbReference type="RefSeq" id="WP_034834472.1">
    <property type="nucleotide sequence ID" value="NZ_JANX01000077.1"/>
</dbReference>
<evidence type="ECO:0000313" key="1">
    <source>
        <dbReference type="EMBL" id="KGM34660.1"/>
    </source>
</evidence>
<accession>A0A0A0D9C7</accession>
<proteinExistence type="predicted"/>
<reference evidence="1 2" key="1">
    <citation type="submission" date="2014-01" db="EMBL/GenBank/DDBJ databases">
        <title>Genome sequence determination for a cystic fibrosis isolate, Inquilinus limosus.</title>
        <authorList>
            <person name="Pino M."/>
            <person name="Di Conza J."/>
            <person name="Gutkind G."/>
        </authorList>
    </citation>
    <scope>NUCLEOTIDE SEQUENCE [LARGE SCALE GENOMIC DNA]</scope>
    <source>
        <strain evidence="1 2">MP06</strain>
    </source>
</reference>
<name>A0A0A0D9C7_9PROT</name>
<dbReference type="Proteomes" id="UP000029995">
    <property type="component" value="Unassembled WGS sequence"/>
</dbReference>
<dbReference type="EMBL" id="JANX01000077">
    <property type="protein sequence ID" value="KGM34660.1"/>
    <property type="molecule type" value="Genomic_DNA"/>
</dbReference>
<comment type="caution">
    <text evidence="1">The sequence shown here is derived from an EMBL/GenBank/DDBJ whole genome shotgun (WGS) entry which is preliminary data.</text>
</comment>
<organism evidence="1 2">
    <name type="scientific">Inquilinus limosus MP06</name>
    <dbReference type="NCBI Taxonomy" id="1398085"/>
    <lineage>
        <taxon>Bacteria</taxon>
        <taxon>Pseudomonadati</taxon>
        <taxon>Pseudomonadota</taxon>
        <taxon>Alphaproteobacteria</taxon>
        <taxon>Rhodospirillales</taxon>
        <taxon>Rhodospirillaceae</taxon>
        <taxon>Inquilinus</taxon>
    </lineage>
</organism>
<dbReference type="AlphaFoldDB" id="A0A0A0D9C7"/>
<protein>
    <submittedName>
        <fullName evidence="1">Uncharacterized protein</fullName>
    </submittedName>
</protein>
<evidence type="ECO:0000313" key="2">
    <source>
        <dbReference type="Proteomes" id="UP000029995"/>
    </source>
</evidence>
<gene>
    <name evidence="1" type="ORF">P409_08995</name>
</gene>